<dbReference type="Proteomes" id="UP001249851">
    <property type="component" value="Unassembled WGS sequence"/>
</dbReference>
<feature type="region of interest" description="Disordered" evidence="1">
    <location>
        <begin position="190"/>
        <end position="263"/>
    </location>
</feature>
<feature type="region of interest" description="Disordered" evidence="1">
    <location>
        <begin position="1"/>
        <end position="20"/>
    </location>
</feature>
<organism evidence="2 3">
    <name type="scientific">Acropora cervicornis</name>
    <name type="common">Staghorn coral</name>
    <dbReference type="NCBI Taxonomy" id="6130"/>
    <lineage>
        <taxon>Eukaryota</taxon>
        <taxon>Metazoa</taxon>
        <taxon>Cnidaria</taxon>
        <taxon>Anthozoa</taxon>
        <taxon>Hexacorallia</taxon>
        <taxon>Scleractinia</taxon>
        <taxon>Astrocoeniina</taxon>
        <taxon>Acroporidae</taxon>
        <taxon>Acropora</taxon>
    </lineage>
</organism>
<evidence type="ECO:0000256" key="1">
    <source>
        <dbReference type="SAM" id="MobiDB-lite"/>
    </source>
</evidence>
<proteinExistence type="predicted"/>
<evidence type="ECO:0000313" key="2">
    <source>
        <dbReference type="EMBL" id="KAK2554067.1"/>
    </source>
</evidence>
<dbReference type="EMBL" id="JARQWQ010000072">
    <property type="protein sequence ID" value="KAK2554067.1"/>
    <property type="molecule type" value="Genomic_DNA"/>
</dbReference>
<reference evidence="2" key="1">
    <citation type="journal article" date="2023" name="G3 (Bethesda)">
        <title>Whole genome assembly and annotation of the endangered Caribbean coral Acropora cervicornis.</title>
        <authorList>
            <person name="Selwyn J.D."/>
            <person name="Vollmer S.V."/>
        </authorList>
    </citation>
    <scope>NUCLEOTIDE SEQUENCE</scope>
    <source>
        <strain evidence="2">K2</strain>
    </source>
</reference>
<evidence type="ECO:0000313" key="3">
    <source>
        <dbReference type="Proteomes" id="UP001249851"/>
    </source>
</evidence>
<name>A0AAD9Q3G8_ACRCE</name>
<comment type="caution">
    <text evidence="2">The sequence shown here is derived from an EMBL/GenBank/DDBJ whole genome shotgun (WGS) entry which is preliminary data.</text>
</comment>
<feature type="compositionally biased region" description="Basic and acidic residues" evidence="1">
    <location>
        <begin position="222"/>
        <end position="237"/>
    </location>
</feature>
<dbReference type="AlphaFoldDB" id="A0AAD9Q3G8"/>
<gene>
    <name evidence="2" type="ORF">P5673_024413</name>
</gene>
<feature type="compositionally biased region" description="Polar residues" evidence="1">
    <location>
        <begin position="1"/>
        <end position="12"/>
    </location>
</feature>
<reference evidence="2" key="2">
    <citation type="journal article" date="2023" name="Science">
        <title>Genomic signatures of disease resistance in endangered staghorn corals.</title>
        <authorList>
            <person name="Vollmer S.V."/>
            <person name="Selwyn J.D."/>
            <person name="Despard B.A."/>
            <person name="Roesel C.L."/>
        </authorList>
    </citation>
    <scope>NUCLEOTIDE SEQUENCE</scope>
    <source>
        <strain evidence="2">K2</strain>
    </source>
</reference>
<keyword evidence="3" id="KW-1185">Reference proteome</keyword>
<sequence>MSDSSGSASPNGKQDKEMEDKEAILERVTALFGGEVSKHFEEEEITSFLVLADLIKKDADERIFKSLGLTYGAAVRFKHEFLLLLPTDLVDRPPVTSPRLKPTMGVMSGFDPDMKRMYLSKRKRIGILASEHWKGDYPKFNTPEKKVQLNKFASQIEAECGIPEIGFTTEGIAQHIQDFFNEQRRYKKRNKGQQIVLGGKDSKHVEPVKSRASSTPPSKKFKATDVEKLTSPEKDAESISESGESLSTLSVSDSESDSSFGRGSQLSGAFIQDTSNAEVLSTTNSGTGSKETLHGKVPSTAASSQLIIKVVFGRVLAREEVITILKSKFTVKKSQLTSLTASQLLTVLIKKLIKYNYVTLNGNVNNLQRDDVKVKKNIDFGLSSSGSRRCQLP</sequence>
<protein>
    <submittedName>
        <fullName evidence="2">Uncharacterized protein</fullName>
    </submittedName>
</protein>
<feature type="compositionally biased region" description="Basic and acidic residues" evidence="1">
    <location>
        <begin position="200"/>
        <end position="209"/>
    </location>
</feature>
<feature type="compositionally biased region" description="Low complexity" evidence="1">
    <location>
        <begin position="239"/>
        <end position="259"/>
    </location>
</feature>
<accession>A0AAD9Q3G8</accession>